<feature type="compositionally biased region" description="Basic and acidic residues" evidence="16">
    <location>
        <begin position="610"/>
        <end position="649"/>
    </location>
</feature>
<evidence type="ECO:0000256" key="9">
    <source>
        <dbReference type="ARBA" id="ARBA00022806"/>
    </source>
</evidence>
<reference evidence="17" key="1">
    <citation type="submission" date="2020-11" db="EMBL/GenBank/DDBJ databases">
        <authorList>
            <person name="Tran Van P."/>
        </authorList>
    </citation>
    <scope>NUCLEOTIDE SEQUENCE</scope>
</reference>
<dbReference type="OrthoDB" id="448448at2759"/>
<dbReference type="GO" id="GO:0008270">
    <property type="term" value="F:zinc ion binding"/>
    <property type="evidence" value="ECO:0007669"/>
    <property type="project" value="UniProtKB-KW"/>
</dbReference>
<feature type="compositionally biased region" description="Basic and acidic residues" evidence="16">
    <location>
        <begin position="588"/>
        <end position="600"/>
    </location>
</feature>
<feature type="compositionally biased region" description="Basic and acidic residues" evidence="16">
    <location>
        <begin position="531"/>
        <end position="543"/>
    </location>
</feature>
<dbReference type="SUPFAM" id="SSF52540">
    <property type="entry name" value="P-loop containing nucleoside triphosphate hydrolases"/>
    <property type="match status" value="2"/>
</dbReference>
<dbReference type="CDD" id="cd18007">
    <property type="entry name" value="DEXHc_ATRX-like"/>
    <property type="match status" value="1"/>
</dbReference>
<feature type="compositionally biased region" description="Basic and acidic residues" evidence="16">
    <location>
        <begin position="271"/>
        <end position="285"/>
    </location>
</feature>
<dbReference type="GO" id="GO:0000781">
    <property type="term" value="C:chromosome, telomeric region"/>
    <property type="evidence" value="ECO:0007669"/>
    <property type="project" value="UniProtKB-SubCell"/>
</dbReference>
<feature type="compositionally biased region" description="Basic and acidic residues" evidence="16">
    <location>
        <begin position="673"/>
        <end position="707"/>
    </location>
</feature>
<keyword evidence="7" id="KW-0863">Zinc-finger</keyword>
<dbReference type="GO" id="GO:0005634">
    <property type="term" value="C:nucleus"/>
    <property type="evidence" value="ECO:0007669"/>
    <property type="project" value="UniProtKB-SubCell"/>
</dbReference>
<keyword evidence="11" id="KW-0067">ATP-binding</keyword>
<gene>
    <name evidence="17" type="ORF">CTOB1V02_LOCUS801</name>
</gene>
<feature type="compositionally biased region" description="Acidic residues" evidence="16">
    <location>
        <begin position="576"/>
        <end position="587"/>
    </location>
</feature>
<feature type="region of interest" description="Disordered" evidence="16">
    <location>
        <begin position="901"/>
        <end position="1003"/>
    </location>
</feature>
<feature type="compositionally biased region" description="Basic and acidic residues" evidence="16">
    <location>
        <begin position="1140"/>
        <end position="1151"/>
    </location>
</feature>
<dbReference type="CDD" id="cd11726">
    <property type="entry name" value="ADDz_ATRX"/>
    <property type="match status" value="1"/>
</dbReference>
<dbReference type="InterPro" id="IPR011011">
    <property type="entry name" value="Znf_FYVE_PHD"/>
</dbReference>
<proteinExistence type="inferred from homology"/>
<keyword evidence="10" id="KW-0862">Zinc</keyword>
<evidence type="ECO:0000256" key="15">
    <source>
        <dbReference type="ARBA" id="ARBA00031106"/>
    </source>
</evidence>
<keyword evidence="8" id="KW-0378">Hydrolase</keyword>
<feature type="compositionally biased region" description="Basic and acidic residues" evidence="16">
    <location>
        <begin position="789"/>
        <end position="804"/>
    </location>
</feature>
<dbReference type="InterPro" id="IPR027417">
    <property type="entry name" value="P-loop_NTPase"/>
</dbReference>
<feature type="region of interest" description="Disordered" evidence="16">
    <location>
        <begin position="1044"/>
        <end position="1348"/>
    </location>
</feature>
<dbReference type="SMART" id="SM00490">
    <property type="entry name" value="HELICc"/>
    <property type="match status" value="1"/>
</dbReference>
<dbReference type="PROSITE" id="PS51533">
    <property type="entry name" value="ADD"/>
    <property type="match status" value="1"/>
</dbReference>
<evidence type="ECO:0000256" key="12">
    <source>
        <dbReference type="ARBA" id="ARBA00022895"/>
    </source>
</evidence>
<feature type="compositionally biased region" description="Acidic residues" evidence="16">
    <location>
        <begin position="544"/>
        <end position="554"/>
    </location>
</feature>
<evidence type="ECO:0000256" key="10">
    <source>
        <dbReference type="ARBA" id="ARBA00022833"/>
    </source>
</evidence>
<keyword evidence="12" id="KW-0779">Telomere</keyword>
<keyword evidence="5" id="KW-0479">Metal-binding</keyword>
<dbReference type="InterPro" id="IPR000330">
    <property type="entry name" value="SNF2_N"/>
</dbReference>
<protein>
    <recommendedName>
        <fullName evidence="15">ATP-dependent helicase ATRX</fullName>
    </recommendedName>
</protein>
<evidence type="ECO:0000256" key="11">
    <source>
        <dbReference type="ARBA" id="ARBA00022840"/>
    </source>
</evidence>
<feature type="compositionally biased region" description="Basic residues" evidence="16">
    <location>
        <begin position="1194"/>
        <end position="1204"/>
    </location>
</feature>
<dbReference type="PANTHER" id="PTHR45797:SF3">
    <property type="entry name" value="TRANSCRIPTIONAL REGULATOR ATRX HOMOLOG"/>
    <property type="match status" value="1"/>
</dbReference>
<dbReference type="PANTHER" id="PTHR45797">
    <property type="entry name" value="RAD54-LIKE"/>
    <property type="match status" value="1"/>
</dbReference>
<dbReference type="InterPro" id="IPR044574">
    <property type="entry name" value="ARIP4-like"/>
</dbReference>
<comment type="similarity">
    <text evidence="3">Belongs to the SNF2/RAD54 helicase family.</text>
</comment>
<dbReference type="CDD" id="cd18793">
    <property type="entry name" value="SF2_C_SNF"/>
    <property type="match status" value="1"/>
</dbReference>
<dbReference type="Gene3D" id="3.40.50.10810">
    <property type="entry name" value="Tandem AAA-ATPase domain"/>
    <property type="match status" value="1"/>
</dbReference>
<feature type="region of interest" description="Disordered" evidence="16">
    <location>
        <begin position="262"/>
        <end position="344"/>
    </location>
</feature>
<feature type="compositionally biased region" description="Basic and acidic residues" evidence="16">
    <location>
        <begin position="1326"/>
        <end position="1348"/>
    </location>
</feature>
<dbReference type="GO" id="GO:0003677">
    <property type="term" value="F:DNA binding"/>
    <property type="evidence" value="ECO:0007669"/>
    <property type="project" value="UniProtKB-KW"/>
</dbReference>
<feature type="compositionally biased region" description="Low complexity" evidence="16">
    <location>
        <begin position="930"/>
        <end position="944"/>
    </location>
</feature>
<feature type="compositionally biased region" description="Polar residues" evidence="16">
    <location>
        <begin position="321"/>
        <end position="343"/>
    </location>
</feature>
<feature type="region of interest" description="Disordered" evidence="16">
    <location>
        <begin position="457"/>
        <end position="746"/>
    </location>
</feature>
<keyword evidence="6" id="KW-0547">Nucleotide-binding</keyword>
<evidence type="ECO:0000256" key="8">
    <source>
        <dbReference type="ARBA" id="ARBA00022801"/>
    </source>
</evidence>
<dbReference type="Pfam" id="PF00176">
    <property type="entry name" value="SNF2-rel_dom"/>
    <property type="match status" value="1"/>
</dbReference>
<dbReference type="PROSITE" id="PS51194">
    <property type="entry name" value="HELICASE_CTER"/>
    <property type="match status" value="1"/>
</dbReference>
<comment type="subcellular location">
    <subcellularLocation>
        <location evidence="2">Chromosome</location>
        <location evidence="2">Telomere</location>
    </subcellularLocation>
    <subcellularLocation>
        <location evidence="1">Nucleus</location>
    </subcellularLocation>
</comment>
<dbReference type="Pfam" id="PF17981">
    <property type="entry name" value="ADD_ATRX"/>
    <property type="match status" value="1"/>
</dbReference>
<dbReference type="InterPro" id="IPR001650">
    <property type="entry name" value="Helicase_C-like"/>
</dbReference>
<feature type="compositionally biased region" description="Polar residues" evidence="16">
    <location>
        <begin position="655"/>
        <end position="665"/>
    </location>
</feature>
<feature type="compositionally biased region" description="Basic and acidic residues" evidence="16">
    <location>
        <begin position="1259"/>
        <end position="1287"/>
    </location>
</feature>
<feature type="compositionally biased region" description="Basic and acidic residues" evidence="16">
    <location>
        <begin position="717"/>
        <end position="736"/>
    </location>
</feature>
<dbReference type="GO" id="GO:0005524">
    <property type="term" value="F:ATP binding"/>
    <property type="evidence" value="ECO:0007669"/>
    <property type="project" value="UniProtKB-KW"/>
</dbReference>
<dbReference type="SMART" id="SM00487">
    <property type="entry name" value="DEXDc"/>
    <property type="match status" value="1"/>
</dbReference>
<feature type="region of interest" description="Disordered" evidence="16">
    <location>
        <begin position="1748"/>
        <end position="1779"/>
    </location>
</feature>
<evidence type="ECO:0000256" key="7">
    <source>
        <dbReference type="ARBA" id="ARBA00022771"/>
    </source>
</evidence>
<feature type="compositionally biased region" description="Basic and acidic residues" evidence="16">
    <location>
        <begin position="462"/>
        <end position="519"/>
    </location>
</feature>
<accession>A0A7R8W109</accession>
<dbReference type="EMBL" id="OB660106">
    <property type="protein sequence ID" value="CAD7222804.1"/>
    <property type="molecule type" value="Genomic_DNA"/>
</dbReference>
<dbReference type="InterPro" id="IPR038718">
    <property type="entry name" value="SNF2-like_sf"/>
</dbReference>
<sequence length="2188" mass="249946">MNAQQQADWLRKADDNRSGRALARRAGKAAGGELDYNVDFQYERVQCTSCSKQLNCLDVDAIGTHPLLKVLYCQDNTDVKSNSGNRSLKSSAYEGWARDAPDNPIRPDIRRRIGLSSDIRSGRISKVWGITRQQFECFNWRRIEENEVAKLPDRWIAKFVTMTGRLNEWASLGQDCVEFYGKGEFERDEDGSDEYCRWCANGGELLCCSFCTSSFCKSCIRRNLGRSYLKSADDADSWKCLVCDNGPIKGLQKKAAAVKDYARKNSVSRTAKKEKQRKEREDLKKNTPAKRKGNNKAERSSSNSSSRRSIQSKIKVRLSSKRTTAGNDPQEDVTSSAEHSSATDTRHFVDEAFHDLKELDGQLRSCLENMLEKSWKKSKRTSLSEEKVITIVRRIRTMILVTKYNLDKIETDLRSEVERHFGREALKKIVYGKEDMVDPLVTELGIQGEIGKTSVMSVEKTLPLEENKKEKEGKDDQEEEGKGSQEEEEKDGQKEEEKEDQEKEGKDRQEEDEKDGQQEDEKDDQQEDEKDCQREDEKDGQQEDEKDDQQEDEKDCQQEDEKDGQQEDEKDCQQEDEKEDQEEEEKDGQEKEEKGVREEEKRDDDEEEKDYLVEKKDHGKEEKHRREVEGKHHCEEGKDHSKEEHKEDHVEEDNSSLFLTQSLDVPSTDENDEGKGKDGMEKENEGEGKKRMDDKGKVETDGRKEGSGEEGEEEDDGRERKNTKETRDHDRGKDVVNNDPTVEDFIEADEVIEDVVEFLGNDLLEEPFPEHGSSPEILEPAERNQSSKTQEKVKSKAEKSDTKEGRKRKLSHTSDEAGNVLKKFKDGTEAKDDKAAKHSAPGSSPKEVDERLKLLDALCNDEIESSSNSECEGKKSKTTLRVKFPDEKIWGHTSVMVQKLKVDSDDDSEVQKLISTKNVRLRRKKAAMVSSSDESSQNSESSLEGLPRKRTKQSVDEQMSHSKKDVEKGKPGKKKLGGPLSKRKKSGEEVVVPQEAVSLSESELVSLDDTSVDMIGLEDITTEAALEQPDLTSQVSKDKKMNLLLALEDTSSDSDGPETVPTEKKEKESQKSGKKQNDELKTTHDSDAAKDQAASEKKTPATPLDKQQRSARKLLRMRISESSSSEESSSDRRKKQKKQSIREAREREIQKQRKRAPSSSSESESEEESGSGSANGKSESDFSDFIDDTEKQKIKQRMQRKKRGFLSSCSEDDSQKAKKKDTKLKDESSSDSLPAVTAKDKSGSGSDSSIEMILRRRKPPTEKKQGDIRNFLKKEDRATPKTPEKKKREVKKSPSSSDDDEDDSDIEVIDKNTPSSKGGRKNIKKITRDKDLKESTKEALKSEADRRKRVEEKRRKLLEIYPELLESQASQEVVSEVALDVEESSGKRRVCVDEILTANLKKHQVEGIRFMYDCLIENVEQAKKNPGGGCILAHCMGLGKTLQVVTFLHTVLTSDEFPQLRTCLVLAPYNTILNWVAEFQKWLDDKGITNLDVFDLSTENSNVVRASRLRHWKRNGGVMIMSYNKFRLMVQYANRKNTKKDVRDSFLKHLLNPGADILVCDEGHYLKNVKSQLCQSLKDVRTRRRIVLTGTPMQNNLKEYFCMVDFVKPNLLGTLPEFTNRFVNPIQNGQYVDSVERDVRLMRKRAHILHELLDGSVQTRDHSILLKVLPPKHEYVISIQLSEVVQKLYRRYLDWAKAKMNEPGGRRSLFRDFQTFAAICAHPRILQMKTDMKNEKERIDNFVVYTDDSTTSDDSSSGGHGAKAKKKTQKNGGNDSDIEEVPSEVVWDDILDEASFTDWSLSGKIVLMMEILQECEKRGEKCQSLFVLDLIEEVLADAAGPDGIKKILGDSYADVPPTMRYNSWRNGRDYLRIDGNIPVTERKKFTRMFNSSMNPRCRLILLSTKAAGIGINLIGGNRVIVFDASWNPSHDTQSVFRVFRYGQERPTFIYRFVARGSMEEKVYDRQVTKLSMASRVLDEKQIERHFQEKDVQAFYEFQPELARKVQTPVVPKDTLLADLLLRQKDLIVSYHEHESLLVNREEEKLTEEERKAAWEEYNLEKEGRQQTQAPVSLSMEQLMKSGKSQEEIRNDIYVRHLLEMVAQYPQFHLGEQARFTIHNVKKMYPKLFSGVEYVEKNPADVSRSLVNAQRITNTDAYIQPSHSDADPKAKSVGEYRWRNELGRKQVSQ</sequence>
<evidence type="ECO:0000313" key="17">
    <source>
        <dbReference type="EMBL" id="CAD7222804.1"/>
    </source>
</evidence>
<feature type="compositionally biased region" description="Low complexity" evidence="16">
    <location>
        <begin position="300"/>
        <end position="309"/>
    </location>
</feature>
<evidence type="ECO:0000256" key="3">
    <source>
        <dbReference type="ARBA" id="ARBA00007025"/>
    </source>
</evidence>
<dbReference type="InterPro" id="IPR025766">
    <property type="entry name" value="ADD"/>
</dbReference>
<keyword evidence="13" id="KW-0238">DNA-binding</keyword>
<organism evidence="17">
    <name type="scientific">Cyprideis torosa</name>
    <dbReference type="NCBI Taxonomy" id="163714"/>
    <lineage>
        <taxon>Eukaryota</taxon>
        <taxon>Metazoa</taxon>
        <taxon>Ecdysozoa</taxon>
        <taxon>Arthropoda</taxon>
        <taxon>Crustacea</taxon>
        <taxon>Oligostraca</taxon>
        <taxon>Ostracoda</taxon>
        <taxon>Podocopa</taxon>
        <taxon>Podocopida</taxon>
        <taxon>Cytherocopina</taxon>
        <taxon>Cytheroidea</taxon>
        <taxon>Cytherideidae</taxon>
        <taxon>Cyprideis</taxon>
    </lineage>
</organism>
<feature type="compositionally biased region" description="Basic and acidic residues" evidence="16">
    <location>
        <begin position="953"/>
        <end position="970"/>
    </location>
</feature>
<dbReference type="SUPFAM" id="SSF57903">
    <property type="entry name" value="FYVE/PHD zinc finger"/>
    <property type="match status" value="1"/>
</dbReference>
<evidence type="ECO:0000256" key="2">
    <source>
        <dbReference type="ARBA" id="ARBA00004574"/>
    </source>
</evidence>
<feature type="compositionally biased region" description="Basic and acidic residues" evidence="16">
    <location>
        <begin position="555"/>
        <end position="575"/>
    </location>
</feature>
<dbReference type="Gene3D" id="3.30.40.10">
    <property type="entry name" value="Zinc/RING finger domain, C3HC4 (zinc finger)"/>
    <property type="match status" value="1"/>
</dbReference>
<evidence type="ECO:0000256" key="16">
    <source>
        <dbReference type="SAM" id="MobiDB-lite"/>
    </source>
</evidence>
<dbReference type="PROSITE" id="PS51192">
    <property type="entry name" value="HELICASE_ATP_BIND_1"/>
    <property type="match status" value="1"/>
</dbReference>
<evidence type="ECO:0000256" key="14">
    <source>
        <dbReference type="ARBA" id="ARBA00023242"/>
    </source>
</evidence>
<evidence type="ECO:0000256" key="5">
    <source>
        <dbReference type="ARBA" id="ARBA00022723"/>
    </source>
</evidence>
<dbReference type="GO" id="GO:0004386">
    <property type="term" value="F:helicase activity"/>
    <property type="evidence" value="ECO:0007669"/>
    <property type="project" value="UniProtKB-KW"/>
</dbReference>
<keyword evidence="9" id="KW-0347">Helicase</keyword>
<dbReference type="Gene3D" id="3.40.50.300">
    <property type="entry name" value="P-loop containing nucleotide triphosphate hydrolases"/>
    <property type="match status" value="1"/>
</dbReference>
<evidence type="ECO:0000256" key="6">
    <source>
        <dbReference type="ARBA" id="ARBA00022741"/>
    </source>
</evidence>
<feature type="compositionally biased region" description="Basic residues" evidence="16">
    <location>
        <begin position="971"/>
        <end position="985"/>
    </location>
</feature>
<feature type="compositionally biased region" description="Acidic residues" evidence="16">
    <location>
        <begin position="1297"/>
        <end position="1307"/>
    </location>
</feature>
<dbReference type="InterPro" id="IPR049730">
    <property type="entry name" value="SNF2/RAD54-like_C"/>
</dbReference>
<feature type="compositionally biased region" description="Basic and acidic residues" evidence="16">
    <location>
        <begin position="1061"/>
        <end position="1099"/>
    </location>
</feature>
<dbReference type="GO" id="GO:0016887">
    <property type="term" value="F:ATP hydrolysis activity"/>
    <property type="evidence" value="ECO:0007669"/>
    <property type="project" value="InterPro"/>
</dbReference>
<evidence type="ECO:0000256" key="4">
    <source>
        <dbReference type="ARBA" id="ARBA00022454"/>
    </source>
</evidence>
<dbReference type="GO" id="GO:0010468">
    <property type="term" value="P:regulation of gene expression"/>
    <property type="evidence" value="ECO:0007669"/>
    <property type="project" value="UniProtKB-ARBA"/>
</dbReference>
<feature type="compositionally biased region" description="Low complexity" evidence="16">
    <location>
        <begin position="1748"/>
        <end position="1757"/>
    </location>
</feature>
<evidence type="ECO:0000256" key="13">
    <source>
        <dbReference type="ARBA" id="ARBA00023125"/>
    </source>
</evidence>
<keyword evidence="4" id="KW-0158">Chromosome</keyword>
<feature type="compositionally biased region" description="Acidic residues" evidence="16">
    <location>
        <begin position="520"/>
        <end position="530"/>
    </location>
</feature>
<dbReference type="InterPro" id="IPR014001">
    <property type="entry name" value="Helicase_ATP-bd"/>
</dbReference>
<evidence type="ECO:0000256" key="1">
    <source>
        <dbReference type="ARBA" id="ARBA00004123"/>
    </source>
</evidence>
<dbReference type="Pfam" id="PF00271">
    <property type="entry name" value="Helicase_C"/>
    <property type="match status" value="1"/>
</dbReference>
<feature type="compositionally biased region" description="Basic and acidic residues" evidence="16">
    <location>
        <begin position="823"/>
        <end position="836"/>
    </location>
</feature>
<dbReference type="InterPro" id="IPR041430">
    <property type="entry name" value="ADD_ATRX"/>
</dbReference>
<name>A0A7R8W109_9CRUS</name>
<dbReference type="InterPro" id="IPR013083">
    <property type="entry name" value="Znf_RING/FYVE/PHD"/>
</dbReference>
<keyword evidence="14" id="KW-0539">Nucleus</keyword>
<feature type="region of interest" description="Disordered" evidence="16">
    <location>
        <begin position="763"/>
        <end position="850"/>
    </location>
</feature>